<comment type="caution">
    <text evidence="2">The sequence shown here is derived from an EMBL/GenBank/DDBJ whole genome shotgun (WGS) entry which is preliminary data.</text>
</comment>
<evidence type="ECO:0000256" key="1">
    <source>
        <dbReference type="SAM" id="Phobius"/>
    </source>
</evidence>
<keyword evidence="1" id="KW-0472">Membrane</keyword>
<dbReference type="STRING" id="1797243.A2943_02850"/>
<name>A0A1F4XI66_9BACT</name>
<evidence type="ECO:0000313" key="2">
    <source>
        <dbReference type="EMBL" id="OGC80793.1"/>
    </source>
</evidence>
<feature type="transmembrane region" description="Helical" evidence="1">
    <location>
        <begin position="115"/>
        <end position="134"/>
    </location>
</feature>
<evidence type="ECO:0000313" key="3">
    <source>
        <dbReference type="Proteomes" id="UP000176185"/>
    </source>
</evidence>
<gene>
    <name evidence="2" type="ORF">A2943_02850</name>
</gene>
<protein>
    <submittedName>
        <fullName evidence="2">Uncharacterized protein</fullName>
    </submittedName>
</protein>
<feature type="transmembrane region" description="Helical" evidence="1">
    <location>
        <begin position="6"/>
        <end position="25"/>
    </location>
</feature>
<accession>A0A1F4XI66</accession>
<organism evidence="2 3">
    <name type="scientific">Candidatus Adlerbacteria bacterium RIFCSPLOWO2_01_FULL_51_16</name>
    <dbReference type="NCBI Taxonomy" id="1797243"/>
    <lineage>
        <taxon>Bacteria</taxon>
        <taxon>Candidatus Adleribacteriota</taxon>
    </lineage>
</organism>
<dbReference type="EMBL" id="MEWX01000014">
    <property type="protein sequence ID" value="OGC80793.1"/>
    <property type="molecule type" value="Genomic_DNA"/>
</dbReference>
<keyword evidence="1" id="KW-1133">Transmembrane helix</keyword>
<proteinExistence type="predicted"/>
<dbReference type="AlphaFoldDB" id="A0A1F4XI66"/>
<sequence>MTGGYGGAIILALLIAGIFGAIHLFRNGGARVPTLPTSWMGAIPASTTTFVKDHWARLVIPVAAIGFALLAFNAIFPRWAEAYATIGGPVSYLLFGMILVGIISAAGLKKTSHALGSVLGAVMVGFLVVALFYVPSCVKGDTVCEKEVAAQEQKKLQDEAKREENLHLAALASAPKGTSELCPGGAIPFWPTQEYLKINSADCRVLLRVKSGKVKVKGYKKDPASKKLRSVEHPTAIGPAGGYVDLIITEIRAVKGEEPEILYGLCDQTTASYEVDWSCRPLALMKVLRAQQ</sequence>
<reference evidence="2 3" key="1">
    <citation type="journal article" date="2016" name="Nat. Commun.">
        <title>Thousands of microbial genomes shed light on interconnected biogeochemical processes in an aquifer system.</title>
        <authorList>
            <person name="Anantharaman K."/>
            <person name="Brown C.T."/>
            <person name="Hug L.A."/>
            <person name="Sharon I."/>
            <person name="Castelle C.J."/>
            <person name="Probst A.J."/>
            <person name="Thomas B.C."/>
            <person name="Singh A."/>
            <person name="Wilkins M.J."/>
            <person name="Karaoz U."/>
            <person name="Brodie E.L."/>
            <person name="Williams K.H."/>
            <person name="Hubbard S.S."/>
            <person name="Banfield J.F."/>
        </authorList>
    </citation>
    <scope>NUCLEOTIDE SEQUENCE [LARGE SCALE GENOMIC DNA]</scope>
</reference>
<dbReference type="Proteomes" id="UP000176185">
    <property type="component" value="Unassembled WGS sequence"/>
</dbReference>
<feature type="transmembrane region" description="Helical" evidence="1">
    <location>
        <begin position="58"/>
        <end position="76"/>
    </location>
</feature>
<feature type="transmembrane region" description="Helical" evidence="1">
    <location>
        <begin position="82"/>
        <end position="103"/>
    </location>
</feature>
<keyword evidence="1" id="KW-0812">Transmembrane</keyword>